<feature type="region of interest" description="Disordered" evidence="1">
    <location>
        <begin position="173"/>
        <end position="222"/>
    </location>
</feature>
<feature type="region of interest" description="Disordered" evidence="1">
    <location>
        <begin position="1"/>
        <end position="85"/>
    </location>
</feature>
<organism evidence="2 3">
    <name type="scientific">Streptomyces parvulus</name>
    <dbReference type="NCBI Taxonomy" id="146923"/>
    <lineage>
        <taxon>Bacteria</taxon>
        <taxon>Bacillati</taxon>
        <taxon>Actinomycetota</taxon>
        <taxon>Actinomycetes</taxon>
        <taxon>Kitasatosporales</taxon>
        <taxon>Streptomycetaceae</taxon>
        <taxon>Streptomyces</taxon>
    </lineage>
</organism>
<reference evidence="2 3" key="1">
    <citation type="submission" date="2016-05" db="EMBL/GenBank/DDBJ databases">
        <title>Non-Contiguous Finished Genome Sequence of Streptomyces parvulus 2297 Integrated Site-Specifically with Actinophage R4.</title>
        <authorList>
            <person name="Nishizawa T."/>
            <person name="Miura T."/>
            <person name="Harada C."/>
            <person name="Guo Y."/>
            <person name="Narisawa K."/>
            <person name="Ohta H."/>
            <person name="Takahashi H."/>
            <person name="Shirai M."/>
        </authorList>
    </citation>
    <scope>NUCLEOTIDE SEQUENCE [LARGE SCALE GENOMIC DNA]</scope>
    <source>
        <strain evidence="2 3">2297</strain>
    </source>
</reference>
<dbReference type="Proteomes" id="UP000078468">
    <property type="component" value="Chromosome"/>
</dbReference>
<feature type="compositionally biased region" description="Polar residues" evidence="1">
    <location>
        <begin position="1"/>
        <end position="11"/>
    </location>
</feature>
<feature type="compositionally biased region" description="Acidic residues" evidence="1">
    <location>
        <begin position="44"/>
        <end position="57"/>
    </location>
</feature>
<feature type="compositionally biased region" description="Acidic residues" evidence="1">
    <location>
        <begin position="173"/>
        <end position="195"/>
    </location>
</feature>
<gene>
    <name evidence="2" type="ORF">Spa2297_21135</name>
</gene>
<protein>
    <submittedName>
        <fullName evidence="2">Uncharacterized protein</fullName>
    </submittedName>
</protein>
<proteinExistence type="predicted"/>
<feature type="compositionally biased region" description="Basic and acidic residues" evidence="1">
    <location>
        <begin position="34"/>
        <end position="43"/>
    </location>
</feature>
<dbReference type="KEGG" id="spav:Spa2297_21135"/>
<evidence type="ECO:0000313" key="3">
    <source>
        <dbReference type="Proteomes" id="UP000078468"/>
    </source>
</evidence>
<feature type="compositionally biased region" description="Acidic residues" evidence="1">
    <location>
        <begin position="68"/>
        <end position="78"/>
    </location>
</feature>
<accession>A0A191V2L1</accession>
<dbReference type="GeneID" id="91307396"/>
<evidence type="ECO:0000256" key="1">
    <source>
        <dbReference type="SAM" id="MobiDB-lite"/>
    </source>
</evidence>
<dbReference type="AlphaFoldDB" id="A0A191V2L1"/>
<dbReference type="EMBL" id="CP015866">
    <property type="protein sequence ID" value="ANJ09251.1"/>
    <property type="molecule type" value="Genomic_DNA"/>
</dbReference>
<name>A0A191V2L1_9ACTN</name>
<sequence>MEQRRGSSSQPLEGAGFDPAFIPGLTAPAAGGPEDVRGGKTDADGEADAGPETDGVEDAVPSARESADDLAEPEEAAEEAAAVDGPVFEAADRRARIVADHKGVRLSLDDQACEFRWDEVGAVETETGRFGKRFTVTVHTPDRRWYPIEIEADSRGRFAEWESALDEVLDAYFEDGEAAEATEADAEPDGETDAASDEKPGTTSLSKSDAKPEGKSPAGTEE</sequence>
<dbReference type="RefSeq" id="WP_064729581.1">
    <property type="nucleotide sequence ID" value="NZ_BMRX01000002.1"/>
</dbReference>
<evidence type="ECO:0000313" key="2">
    <source>
        <dbReference type="EMBL" id="ANJ09251.1"/>
    </source>
</evidence>